<dbReference type="InterPro" id="IPR002024">
    <property type="entry name" value="Bacterioferritin"/>
</dbReference>
<keyword evidence="5 7" id="KW-0479">Metal-binding</keyword>
<evidence type="ECO:0000313" key="11">
    <source>
        <dbReference type="Proteomes" id="UP000324176"/>
    </source>
</evidence>
<dbReference type="InterPro" id="IPR009040">
    <property type="entry name" value="Ferritin-like_diiron"/>
</dbReference>
<dbReference type="EMBL" id="VNHT01000001">
    <property type="protein sequence ID" value="TYP94561.1"/>
    <property type="molecule type" value="Genomic_DNA"/>
</dbReference>
<evidence type="ECO:0000256" key="6">
    <source>
        <dbReference type="ARBA" id="ARBA00023004"/>
    </source>
</evidence>
<dbReference type="PRINTS" id="PR00601">
    <property type="entry name" value="BACFERRITIN"/>
</dbReference>
<dbReference type="AlphaFoldDB" id="A0A5D3YLP9"/>
<feature type="binding site" evidence="8">
    <location>
        <position position="21"/>
    </location>
    <ligand>
        <name>Fe cation</name>
        <dbReference type="ChEBI" id="CHEBI:24875"/>
        <label>2</label>
    </ligand>
</feature>
<organism evidence="10 11">
    <name type="scientific">Nitrosomonas communis</name>
    <dbReference type="NCBI Taxonomy" id="44574"/>
    <lineage>
        <taxon>Bacteria</taxon>
        <taxon>Pseudomonadati</taxon>
        <taxon>Pseudomonadota</taxon>
        <taxon>Betaproteobacteria</taxon>
        <taxon>Nitrosomonadales</taxon>
        <taxon>Nitrosomonadaceae</taxon>
        <taxon>Nitrosomonas</taxon>
    </lineage>
</organism>
<dbReference type="GO" id="GO:0020037">
    <property type="term" value="F:heme binding"/>
    <property type="evidence" value="ECO:0007669"/>
    <property type="project" value="TreeGrafter"/>
</dbReference>
<evidence type="ECO:0000256" key="7">
    <source>
        <dbReference type="PIRNR" id="PIRNR002560"/>
    </source>
</evidence>
<evidence type="ECO:0000259" key="9">
    <source>
        <dbReference type="PROSITE" id="PS50905"/>
    </source>
</evidence>
<feature type="binding site" evidence="8">
    <location>
        <position position="21"/>
    </location>
    <ligand>
        <name>Fe cation</name>
        <dbReference type="ChEBI" id="CHEBI:24875"/>
        <label>1</label>
    </ligand>
</feature>
<feature type="binding site" evidence="8">
    <location>
        <position position="100"/>
    </location>
    <ligand>
        <name>Fe cation</name>
        <dbReference type="ChEBI" id="CHEBI:24875"/>
        <label>2</label>
    </ligand>
</feature>
<feature type="binding site" evidence="8">
    <location>
        <position position="98"/>
    </location>
    <ligand>
        <name>Fe cation</name>
        <dbReference type="ChEBI" id="CHEBI:24875"/>
        <label>1</label>
    </ligand>
</feature>
<dbReference type="NCBIfam" id="TIGR00754">
    <property type="entry name" value="bfr"/>
    <property type="match status" value="1"/>
</dbReference>
<feature type="domain" description="Ferritin-like diiron" evidence="9">
    <location>
        <begin position="1"/>
        <end position="115"/>
    </location>
</feature>
<gene>
    <name evidence="10" type="ORF">BCL69_100193</name>
</gene>
<dbReference type="InterPro" id="IPR008331">
    <property type="entry name" value="Ferritin_DPS_dom"/>
</dbReference>
<accession>A0A5D3YLP9</accession>
<dbReference type="CDD" id="cd00907">
    <property type="entry name" value="Bacterioferritin"/>
    <property type="match status" value="1"/>
</dbReference>
<dbReference type="Proteomes" id="UP000324176">
    <property type="component" value="Unassembled WGS sequence"/>
</dbReference>
<evidence type="ECO:0000256" key="3">
    <source>
        <dbReference type="ARBA" id="ARBA00022434"/>
    </source>
</evidence>
<reference evidence="10 11" key="1">
    <citation type="submission" date="2019-07" db="EMBL/GenBank/DDBJ databases">
        <title>Active sludge and wastewater microbial communities from Klosterneuburg, Austria.</title>
        <authorList>
            <person name="Wagner M."/>
        </authorList>
    </citation>
    <scope>NUCLEOTIDE SEQUENCE [LARGE SCALE GENOMIC DNA]</scope>
    <source>
        <strain evidence="10 11">Nm2</strain>
    </source>
</reference>
<dbReference type="GO" id="GO:0006879">
    <property type="term" value="P:intracellular iron ion homeostasis"/>
    <property type="evidence" value="ECO:0007669"/>
    <property type="project" value="UniProtKB-KW"/>
</dbReference>
<dbReference type="PIRSF" id="PIRSF002560">
    <property type="entry name" value="Bacterioferritin"/>
    <property type="match status" value="1"/>
</dbReference>
<keyword evidence="3 7" id="KW-0409">Iron storage</keyword>
<comment type="caution">
    <text evidence="10">The sequence shown here is derived from an EMBL/GenBank/DDBJ whole genome shotgun (WGS) entry which is preliminary data.</text>
</comment>
<dbReference type="PANTHER" id="PTHR30295:SF0">
    <property type="entry name" value="BACTERIOFERRITIN"/>
    <property type="match status" value="1"/>
</dbReference>
<dbReference type="InterPro" id="IPR009078">
    <property type="entry name" value="Ferritin-like_SF"/>
</dbReference>
<keyword evidence="6 7" id="KW-0408">Iron</keyword>
<dbReference type="SUPFAM" id="SSF47240">
    <property type="entry name" value="Ferritin-like"/>
    <property type="match status" value="1"/>
</dbReference>
<dbReference type="PROSITE" id="PS50905">
    <property type="entry name" value="FERRITIN_LIKE"/>
    <property type="match status" value="1"/>
</dbReference>
<feature type="binding site" description="axial binding residue" evidence="8">
    <location>
        <position position="22"/>
    </location>
    <ligand>
        <name>heme b</name>
        <dbReference type="ChEBI" id="CHEBI:60344"/>
        <note>ligand shared between dimeric partners</note>
    </ligand>
    <ligandPart>
        <name>Fe</name>
        <dbReference type="ChEBI" id="CHEBI:18248"/>
    </ligandPart>
</feature>
<evidence type="ECO:0000256" key="2">
    <source>
        <dbReference type="ARBA" id="ARBA00008093"/>
    </source>
</evidence>
<dbReference type="GO" id="GO:0008199">
    <property type="term" value="F:ferric iron binding"/>
    <property type="evidence" value="ECO:0007669"/>
    <property type="project" value="InterPro"/>
</dbReference>
<evidence type="ECO:0000313" key="10">
    <source>
        <dbReference type="EMBL" id="TYP94561.1"/>
    </source>
</evidence>
<feature type="binding site" evidence="8">
    <location>
        <position position="24"/>
    </location>
    <ligand>
        <name>Fe cation</name>
        <dbReference type="ChEBI" id="CHEBI:24875"/>
        <label>1</label>
    </ligand>
</feature>
<name>A0A5D3YLP9_9PROT</name>
<dbReference type="GO" id="GO:0004322">
    <property type="term" value="F:ferroxidase activity"/>
    <property type="evidence" value="ECO:0007669"/>
    <property type="project" value="TreeGrafter"/>
</dbReference>
<comment type="similarity">
    <text evidence="2 7">Belongs to the bacterioferritin family.</text>
</comment>
<feature type="binding site" evidence="8">
    <location>
        <position position="20"/>
    </location>
    <ligand>
        <name>Fe cation</name>
        <dbReference type="ChEBI" id="CHEBI:24875"/>
        <label>3</label>
    </ligand>
</feature>
<protein>
    <recommendedName>
        <fullName evidence="7">Bacterioferritin</fullName>
    </recommendedName>
</protein>
<evidence type="ECO:0000256" key="4">
    <source>
        <dbReference type="ARBA" id="ARBA00022617"/>
    </source>
</evidence>
<dbReference type="Gene3D" id="1.20.1260.10">
    <property type="match status" value="1"/>
</dbReference>
<evidence type="ECO:0000256" key="1">
    <source>
        <dbReference type="ARBA" id="ARBA00001970"/>
    </source>
</evidence>
<keyword evidence="4" id="KW-0349">Heme</keyword>
<sequence>MYKNCGLNQLGEHEYNESIEEMKHADKLIERILFLDGLPNLQDLEKLLIGESPQECVTCDLTLKNTARETLLAAIAACEAAQDYVSREIFEHILEDTEEHIDWLETQLDVMQKVGSQNWLQSQM</sequence>
<comment type="cofactor">
    <cofactor evidence="1">
        <name>heme b</name>
        <dbReference type="ChEBI" id="CHEBI:60344"/>
    </cofactor>
</comment>
<evidence type="ECO:0000256" key="5">
    <source>
        <dbReference type="ARBA" id="ARBA00022723"/>
    </source>
</evidence>
<evidence type="ECO:0000256" key="8">
    <source>
        <dbReference type="PIRSR" id="PIRSR002560-1"/>
    </source>
</evidence>
<feature type="binding site" evidence="8">
    <location>
        <position position="98"/>
    </location>
    <ligand>
        <name>Fe cation</name>
        <dbReference type="ChEBI" id="CHEBI:24875"/>
        <label>2</label>
    </ligand>
</feature>
<dbReference type="PANTHER" id="PTHR30295">
    <property type="entry name" value="BACTERIOFERRITIN"/>
    <property type="match status" value="1"/>
</dbReference>
<dbReference type="GO" id="GO:0006826">
    <property type="term" value="P:iron ion transport"/>
    <property type="evidence" value="ECO:0007669"/>
    <property type="project" value="InterPro"/>
</dbReference>
<dbReference type="InterPro" id="IPR012347">
    <property type="entry name" value="Ferritin-like"/>
</dbReference>
<dbReference type="GO" id="GO:0005829">
    <property type="term" value="C:cytosol"/>
    <property type="evidence" value="ECO:0007669"/>
    <property type="project" value="TreeGrafter"/>
</dbReference>
<proteinExistence type="inferred from homology"/>
<dbReference type="Pfam" id="PF00210">
    <property type="entry name" value="Ferritin"/>
    <property type="match status" value="1"/>
</dbReference>